<accession>A0ABS5F110</accession>
<dbReference type="InterPro" id="IPR012338">
    <property type="entry name" value="Beta-lactam/transpept-like"/>
</dbReference>
<keyword evidence="3" id="KW-1185">Reference proteome</keyword>
<dbReference type="PANTHER" id="PTHR43283">
    <property type="entry name" value="BETA-LACTAMASE-RELATED"/>
    <property type="match status" value="1"/>
</dbReference>
<dbReference type="InterPro" id="IPR050789">
    <property type="entry name" value="Diverse_Enzym_Activities"/>
</dbReference>
<dbReference type="RefSeq" id="WP_211853842.1">
    <property type="nucleotide sequence ID" value="NZ_JAAGBB010000020.1"/>
</dbReference>
<evidence type="ECO:0000313" key="3">
    <source>
        <dbReference type="Proteomes" id="UP001196870"/>
    </source>
</evidence>
<dbReference type="Gene3D" id="3.40.710.10">
    <property type="entry name" value="DD-peptidase/beta-lactamase superfamily"/>
    <property type="match status" value="1"/>
</dbReference>
<dbReference type="InterPro" id="IPR001466">
    <property type="entry name" value="Beta-lactam-related"/>
</dbReference>
<name>A0ABS5F110_9PROT</name>
<reference evidence="3" key="1">
    <citation type="journal article" date="2021" name="Syst. Appl. Microbiol.">
        <title>Roseomonas hellenica sp. nov., isolated from roots of wild-growing Alkanna tinctoria.</title>
        <authorList>
            <person name="Rat A."/>
            <person name="Naranjo H.D."/>
            <person name="Lebbe L."/>
            <person name="Cnockaert M."/>
            <person name="Krigas N."/>
            <person name="Grigoriadou K."/>
            <person name="Maloupa E."/>
            <person name="Willems A."/>
        </authorList>
    </citation>
    <scope>NUCLEOTIDE SEQUENCE [LARGE SCALE GENOMIC DNA]</scope>
    <source>
        <strain evidence="3">LMG 31523</strain>
    </source>
</reference>
<dbReference type="Proteomes" id="UP001196870">
    <property type="component" value="Unassembled WGS sequence"/>
</dbReference>
<dbReference type="Pfam" id="PF00144">
    <property type="entry name" value="Beta-lactamase"/>
    <property type="match status" value="1"/>
</dbReference>
<proteinExistence type="predicted"/>
<feature type="non-terminal residue" evidence="2">
    <location>
        <position position="1"/>
    </location>
</feature>
<dbReference type="PANTHER" id="PTHR43283:SF3">
    <property type="entry name" value="BETA-LACTAMASE FAMILY PROTEIN (AFU_ORTHOLOGUE AFUA_5G07500)"/>
    <property type="match status" value="1"/>
</dbReference>
<feature type="domain" description="Beta-lactamase-related" evidence="1">
    <location>
        <begin position="33"/>
        <end position="390"/>
    </location>
</feature>
<dbReference type="SUPFAM" id="SSF56601">
    <property type="entry name" value="beta-lactamase/transpeptidase-like"/>
    <property type="match status" value="1"/>
</dbReference>
<comment type="caution">
    <text evidence="2">The sequence shown here is derived from an EMBL/GenBank/DDBJ whole genome shotgun (WGS) entry which is preliminary data.</text>
</comment>
<sequence>PRPPRPPGGPGAPGASRGFDRERLARIGTAMQAEIERGTFAGAVTTIVRHGEVVHFEAHGFQDAAKTRRMPRDAIFLQASMTKPMTSVLAMMLMEEGRLKLDDPIGVHLPELRDLKVEVTRDGQTELVAPTRPPTVHDLLRHTAGFVYADASPSAAIRDAYRSNNIQAADGPITGDEMLRRLGTIPLAFQPGTQFFYSIATDVLGLLVQRVSRQRLDRFMEERLIGPLGMRDTAWFVAPEKRSRLAETLDADPQKESMWRSYRILNDERETSYLRGGAGLVSTAADYIRFAQMIENNGSFQGRRYLAGPVVNFMLSNHMAGMGGSPTASTGPGYGFGLGFAVRLQDGMGTTPGSEGDAMWAGAWGTSFTIDRAEDLVAVIMTQGPSTRVRTRMIWKDLVYGAMVDSMRR</sequence>
<protein>
    <submittedName>
        <fullName evidence="2">Beta-lactamase family protein</fullName>
    </submittedName>
</protein>
<organism evidence="2 3">
    <name type="scientific">Plastoroseomonas hellenica</name>
    <dbReference type="NCBI Taxonomy" id="2687306"/>
    <lineage>
        <taxon>Bacteria</taxon>
        <taxon>Pseudomonadati</taxon>
        <taxon>Pseudomonadota</taxon>
        <taxon>Alphaproteobacteria</taxon>
        <taxon>Acetobacterales</taxon>
        <taxon>Acetobacteraceae</taxon>
        <taxon>Plastoroseomonas</taxon>
    </lineage>
</organism>
<evidence type="ECO:0000259" key="1">
    <source>
        <dbReference type="Pfam" id="PF00144"/>
    </source>
</evidence>
<evidence type="ECO:0000313" key="2">
    <source>
        <dbReference type="EMBL" id="MBR0666173.1"/>
    </source>
</evidence>
<gene>
    <name evidence="2" type="ORF">GXW71_17565</name>
</gene>
<dbReference type="EMBL" id="JAAGBB010000020">
    <property type="protein sequence ID" value="MBR0666173.1"/>
    <property type="molecule type" value="Genomic_DNA"/>
</dbReference>